<comment type="caution">
    <text evidence="1">The sequence shown here is derived from an EMBL/GenBank/DDBJ whole genome shotgun (WGS) entry which is preliminary data.</text>
</comment>
<gene>
    <name evidence="1" type="ORF">NLG97_g9023</name>
</gene>
<accession>A0ACC1QHE6</accession>
<dbReference type="EMBL" id="JANAKD010001749">
    <property type="protein sequence ID" value="KAJ3476759.1"/>
    <property type="molecule type" value="Genomic_DNA"/>
</dbReference>
<evidence type="ECO:0000313" key="1">
    <source>
        <dbReference type="EMBL" id="KAJ3476759.1"/>
    </source>
</evidence>
<dbReference type="Proteomes" id="UP001148737">
    <property type="component" value="Unassembled WGS sequence"/>
</dbReference>
<evidence type="ECO:0000313" key="2">
    <source>
        <dbReference type="Proteomes" id="UP001148737"/>
    </source>
</evidence>
<name>A0ACC1QHE6_9HYPO</name>
<reference evidence="1" key="1">
    <citation type="submission" date="2022-07" db="EMBL/GenBank/DDBJ databases">
        <title>Genome Sequence of Lecanicillium saksenae.</title>
        <authorList>
            <person name="Buettner E."/>
        </authorList>
    </citation>
    <scope>NUCLEOTIDE SEQUENCE</scope>
    <source>
        <strain evidence="1">VT-O1</strain>
    </source>
</reference>
<sequence length="352" mass="39693">MPGKAGVWENADFLVELSLALFQIASKNKALSVEAKSAVEAYLKTQGYDQSWESVRQELELPRSKTVYFVHVFVRGGELSGCLYSSLCTPPELPLPLPSSKPFQVTTAATWLSSLPIHPCHLAERLLNLPICLLFPPQFRLNFSQKSHAIVVMGRSQMRWDANAHEDMLICIVKHCELNSQNMARVLSDMQQKGYEFTENAFRRCIMSEKPVRGWNTNSHEALLFAIIEEFRPNKDNVTAITKRLNAMGYGYTFHAVNQHIQKLRKARDTTALDGSGGGSKPSTPRKATPRKTPTSSRKRKVDEDADELGFDPMADEEDEDDTKVTPSKRIKNEPSSETPDWKKSIFKDGEF</sequence>
<keyword evidence="2" id="KW-1185">Reference proteome</keyword>
<proteinExistence type="predicted"/>
<protein>
    <submittedName>
        <fullName evidence="1">Uncharacterized protein</fullName>
    </submittedName>
</protein>
<organism evidence="1 2">
    <name type="scientific">Lecanicillium saksenae</name>
    <dbReference type="NCBI Taxonomy" id="468837"/>
    <lineage>
        <taxon>Eukaryota</taxon>
        <taxon>Fungi</taxon>
        <taxon>Dikarya</taxon>
        <taxon>Ascomycota</taxon>
        <taxon>Pezizomycotina</taxon>
        <taxon>Sordariomycetes</taxon>
        <taxon>Hypocreomycetidae</taxon>
        <taxon>Hypocreales</taxon>
        <taxon>Cordycipitaceae</taxon>
        <taxon>Lecanicillium</taxon>
    </lineage>
</organism>